<evidence type="ECO:0000313" key="6">
    <source>
        <dbReference type="EMBL" id="GHF34726.1"/>
    </source>
</evidence>
<name>A0A8H9M7M1_9PSEU</name>
<keyword evidence="7" id="KW-1185">Reference proteome</keyword>
<dbReference type="OrthoDB" id="1494151at2"/>
<dbReference type="AlphaFoldDB" id="A0A8H9M7M1"/>
<accession>A0A8H9M7M1</accession>
<dbReference type="Pfam" id="PF19906">
    <property type="entry name" value="CGDB"/>
    <property type="match status" value="1"/>
</dbReference>
<proteinExistence type="inferred from homology"/>
<dbReference type="InterPro" id="IPR045959">
    <property type="entry name" value="CGDB"/>
</dbReference>
<keyword evidence="2" id="KW-0119">Carbohydrate metabolism</keyword>
<sequence length="131" mass="13889">MFPERLIEAGTVRPTAKGFCAGLRLTWYRALPLSCIERITVTVDGTEVPDDAISLSVAATGPLSVPDMASLTDTWWYVLDSALLTVDSAVAAAPGEHEVTVVLGLYIPYLPVDGSPLVNLDTCSARLKVAA</sequence>
<dbReference type="GO" id="GO:0016829">
    <property type="term" value="F:lyase activity"/>
    <property type="evidence" value="ECO:0007669"/>
    <property type="project" value="UniProtKB-KW"/>
</dbReference>
<organism evidence="6 7">
    <name type="scientific">Amycolatopsis bartoniae</name>
    <dbReference type="NCBI Taxonomy" id="941986"/>
    <lineage>
        <taxon>Bacteria</taxon>
        <taxon>Bacillati</taxon>
        <taxon>Actinomycetota</taxon>
        <taxon>Actinomycetes</taxon>
        <taxon>Pseudonocardiales</taxon>
        <taxon>Pseudonocardiaceae</taxon>
        <taxon>Amycolatopsis</taxon>
    </lineage>
</organism>
<evidence type="ECO:0000313" key="7">
    <source>
        <dbReference type="Proteomes" id="UP000658656"/>
    </source>
</evidence>
<evidence type="ECO:0000256" key="1">
    <source>
        <dbReference type="ARBA" id="ARBA00023239"/>
    </source>
</evidence>
<gene>
    <name evidence="6" type="ORF">GCM10017566_04290</name>
</gene>
<evidence type="ECO:0000256" key="2">
    <source>
        <dbReference type="ARBA" id="ARBA00023277"/>
    </source>
</evidence>
<reference evidence="6" key="1">
    <citation type="journal article" date="2014" name="Int. J. Syst. Evol. Microbiol.">
        <title>Complete genome sequence of Corynebacterium casei LMG S-19264T (=DSM 44701T), isolated from a smear-ripened cheese.</title>
        <authorList>
            <consortium name="US DOE Joint Genome Institute (JGI-PGF)"/>
            <person name="Walter F."/>
            <person name="Albersmeier A."/>
            <person name="Kalinowski J."/>
            <person name="Ruckert C."/>
        </authorList>
    </citation>
    <scope>NUCLEOTIDE SEQUENCE</scope>
    <source>
        <strain evidence="6">CGMCC 4.7679</strain>
    </source>
</reference>
<dbReference type="Proteomes" id="UP000658656">
    <property type="component" value="Unassembled WGS sequence"/>
</dbReference>
<evidence type="ECO:0000256" key="3">
    <source>
        <dbReference type="ARBA" id="ARBA00046336"/>
    </source>
</evidence>
<feature type="domain" description="C-glycoside deglycosidase beta subunit" evidence="5">
    <location>
        <begin position="15"/>
        <end position="109"/>
    </location>
</feature>
<comment type="caution">
    <text evidence="6">The sequence shown here is derived from an EMBL/GenBank/DDBJ whole genome shotgun (WGS) entry which is preliminary data.</text>
</comment>
<reference evidence="6" key="2">
    <citation type="submission" date="2020-09" db="EMBL/GenBank/DDBJ databases">
        <authorList>
            <person name="Sun Q."/>
            <person name="Zhou Y."/>
        </authorList>
    </citation>
    <scope>NUCLEOTIDE SEQUENCE</scope>
    <source>
        <strain evidence="6">CGMCC 4.7679</strain>
    </source>
</reference>
<dbReference type="EMBL" id="BNAV01000001">
    <property type="protein sequence ID" value="GHF34726.1"/>
    <property type="molecule type" value="Genomic_DNA"/>
</dbReference>
<protein>
    <recommendedName>
        <fullName evidence="4">C-deglycosylation enzyme beta subunit</fullName>
    </recommendedName>
</protein>
<keyword evidence="1" id="KW-0456">Lyase</keyword>
<evidence type="ECO:0000259" key="5">
    <source>
        <dbReference type="Pfam" id="PF19906"/>
    </source>
</evidence>
<dbReference type="RefSeq" id="WP_145933550.1">
    <property type="nucleotide sequence ID" value="NZ_BNAV01000001.1"/>
</dbReference>
<evidence type="ECO:0000256" key="4">
    <source>
        <dbReference type="ARBA" id="ARBA00047208"/>
    </source>
</evidence>
<comment type="similarity">
    <text evidence="3">Belongs to the C-glycoside deglycosidase beta subunit family.</text>
</comment>